<dbReference type="Pfam" id="PF19638">
    <property type="entry name" value="DUF6141"/>
    <property type="match status" value="1"/>
</dbReference>
<proteinExistence type="predicted"/>
<dbReference type="InterPro" id="IPR046139">
    <property type="entry name" value="DUF6141"/>
</dbReference>
<dbReference type="EMBL" id="CP104213">
    <property type="protein sequence ID" value="UWX65083.1"/>
    <property type="molecule type" value="Genomic_DNA"/>
</dbReference>
<organism evidence="2 3">
    <name type="scientific">Deinococcus rubellus</name>
    <dbReference type="NCBI Taxonomy" id="1889240"/>
    <lineage>
        <taxon>Bacteria</taxon>
        <taxon>Thermotogati</taxon>
        <taxon>Deinococcota</taxon>
        <taxon>Deinococci</taxon>
        <taxon>Deinococcales</taxon>
        <taxon>Deinococcaceae</taxon>
        <taxon>Deinococcus</taxon>
    </lineage>
</organism>
<keyword evidence="1" id="KW-0472">Membrane</keyword>
<keyword evidence="1" id="KW-0812">Transmembrane</keyword>
<accession>A0ABY5YJU8</accession>
<keyword evidence="1" id="KW-1133">Transmembrane helix</keyword>
<sequence length="160" mass="17669">MNRTVFRELQPLRRNPAVWLIVPFALLFWVLAFMQLVLGLPVGTRPVSNVVTLLLWLGVGVALPALLLLTSLKTEVDAQGVRLAFGLLPRRRVPRAQILRASVRTSDPFAEYGGWGFRLAPGNKRVYLVDGTAGVQLELVGGQQVFIGSRRLQELLSALT</sequence>
<feature type="transmembrane region" description="Helical" evidence="1">
    <location>
        <begin position="50"/>
        <end position="69"/>
    </location>
</feature>
<reference evidence="2" key="1">
    <citation type="submission" date="2022-09" db="EMBL/GenBank/DDBJ databases">
        <title>genome sequence of Deinococcus rubellus.</title>
        <authorList>
            <person name="Srinivasan S."/>
        </authorList>
    </citation>
    <scope>NUCLEOTIDE SEQUENCE</scope>
    <source>
        <strain evidence="2">Ant6</strain>
    </source>
</reference>
<name>A0ABY5YJU8_9DEIO</name>
<keyword evidence="3" id="KW-1185">Reference proteome</keyword>
<evidence type="ECO:0000256" key="1">
    <source>
        <dbReference type="SAM" id="Phobius"/>
    </source>
</evidence>
<dbReference type="RefSeq" id="WP_260561341.1">
    <property type="nucleotide sequence ID" value="NZ_BAABEC010000175.1"/>
</dbReference>
<feature type="transmembrane region" description="Helical" evidence="1">
    <location>
        <begin position="17"/>
        <end position="38"/>
    </location>
</feature>
<evidence type="ECO:0000313" key="2">
    <source>
        <dbReference type="EMBL" id="UWX65083.1"/>
    </source>
</evidence>
<dbReference type="Proteomes" id="UP001060261">
    <property type="component" value="Chromosome"/>
</dbReference>
<gene>
    <name evidence="2" type="ORF">N0D28_05345</name>
</gene>
<protein>
    <submittedName>
        <fullName evidence="2">DUF6141 family protein</fullName>
    </submittedName>
</protein>
<evidence type="ECO:0000313" key="3">
    <source>
        <dbReference type="Proteomes" id="UP001060261"/>
    </source>
</evidence>